<protein>
    <submittedName>
        <fullName evidence="2">Uncharacterized protein</fullName>
    </submittedName>
</protein>
<accession>A0A4Y9ZCR0</accession>
<proteinExistence type="predicted"/>
<dbReference type="OrthoDB" id="2757812at2759"/>
<evidence type="ECO:0000256" key="1">
    <source>
        <dbReference type="SAM" id="MobiDB-lite"/>
    </source>
</evidence>
<organism evidence="2 3">
    <name type="scientific">Dentipellis fragilis</name>
    <dbReference type="NCBI Taxonomy" id="205917"/>
    <lineage>
        <taxon>Eukaryota</taxon>
        <taxon>Fungi</taxon>
        <taxon>Dikarya</taxon>
        <taxon>Basidiomycota</taxon>
        <taxon>Agaricomycotina</taxon>
        <taxon>Agaricomycetes</taxon>
        <taxon>Russulales</taxon>
        <taxon>Hericiaceae</taxon>
        <taxon>Dentipellis</taxon>
    </lineage>
</organism>
<dbReference type="Proteomes" id="UP000298327">
    <property type="component" value="Unassembled WGS sequence"/>
</dbReference>
<feature type="compositionally biased region" description="Polar residues" evidence="1">
    <location>
        <begin position="135"/>
        <end position="145"/>
    </location>
</feature>
<keyword evidence="3" id="KW-1185">Reference proteome</keyword>
<evidence type="ECO:0000313" key="2">
    <source>
        <dbReference type="EMBL" id="TFY71591.1"/>
    </source>
</evidence>
<reference evidence="2 3" key="1">
    <citation type="submission" date="2019-02" db="EMBL/GenBank/DDBJ databases">
        <title>Genome sequencing of the rare red list fungi Dentipellis fragilis.</title>
        <authorList>
            <person name="Buettner E."/>
            <person name="Kellner H."/>
        </authorList>
    </citation>
    <scope>NUCLEOTIDE SEQUENCE [LARGE SCALE GENOMIC DNA]</scope>
    <source>
        <strain evidence="2 3">DSM 105465</strain>
    </source>
</reference>
<comment type="caution">
    <text evidence="2">The sequence shown here is derived from an EMBL/GenBank/DDBJ whole genome shotgun (WGS) entry which is preliminary data.</text>
</comment>
<sequence>MSRRRSKFTSPQHVKDTVTAAYSTTYNTRNLEEPLYTPFHDTMDKLTDFPTPLGGTISVRQQHNLLCSKEVVNLGDLPAQEAKEVHPDGYSDNEPEDGVGACVAKRRRLNTSESSRRIVPVRSVRDALRSYQTLSAKVPSGSKTAGRQAGPGNISARTMTTVPGGRDTFPDIVICHTCVVDMEKPEDTDALVAWNARLGKKVSHQCFPAIAEIKRAPSRALRGTDFDTIRDRLLDDAITDLSFYMSIYFSHDRYAKSVIGIAGAGAWWQWRQFKRAEIPPPRFWDEEERGLSPSPEEEVWRDMQYKISDKFSTAPKTYLGTEESDLQWDKLQRLALIRILETHRTDYPWSIPDTSN</sequence>
<name>A0A4Y9ZCR0_9AGAM</name>
<dbReference type="EMBL" id="SEOQ01000045">
    <property type="protein sequence ID" value="TFY71591.1"/>
    <property type="molecule type" value="Genomic_DNA"/>
</dbReference>
<feature type="region of interest" description="Disordered" evidence="1">
    <location>
        <begin position="135"/>
        <end position="158"/>
    </location>
</feature>
<dbReference type="AlphaFoldDB" id="A0A4Y9ZCR0"/>
<gene>
    <name evidence="2" type="ORF">EVG20_g1424</name>
</gene>
<evidence type="ECO:0000313" key="3">
    <source>
        <dbReference type="Proteomes" id="UP000298327"/>
    </source>
</evidence>